<reference evidence="2 3" key="1">
    <citation type="submission" date="2013-03" db="EMBL/GenBank/DDBJ databases">
        <title>The Genome Sequence of Exophiala aquamarina CBS 119918.</title>
        <authorList>
            <consortium name="The Broad Institute Genomics Platform"/>
            <person name="Cuomo C."/>
            <person name="de Hoog S."/>
            <person name="Gorbushina A."/>
            <person name="Walker B."/>
            <person name="Young S.K."/>
            <person name="Zeng Q."/>
            <person name="Gargeya S."/>
            <person name="Fitzgerald M."/>
            <person name="Haas B."/>
            <person name="Abouelleil A."/>
            <person name="Allen A.W."/>
            <person name="Alvarado L."/>
            <person name="Arachchi H.M."/>
            <person name="Berlin A.M."/>
            <person name="Chapman S.B."/>
            <person name="Gainer-Dewar J."/>
            <person name="Goldberg J."/>
            <person name="Griggs A."/>
            <person name="Gujja S."/>
            <person name="Hansen M."/>
            <person name="Howarth C."/>
            <person name="Imamovic A."/>
            <person name="Ireland A."/>
            <person name="Larimer J."/>
            <person name="McCowan C."/>
            <person name="Murphy C."/>
            <person name="Pearson M."/>
            <person name="Poon T.W."/>
            <person name="Priest M."/>
            <person name="Roberts A."/>
            <person name="Saif S."/>
            <person name="Shea T."/>
            <person name="Sisk P."/>
            <person name="Sykes S."/>
            <person name="Wortman J."/>
            <person name="Nusbaum C."/>
            <person name="Birren B."/>
        </authorList>
    </citation>
    <scope>NUCLEOTIDE SEQUENCE [LARGE SCALE GENOMIC DNA]</scope>
    <source>
        <strain evidence="2 3">CBS 119918</strain>
    </source>
</reference>
<dbReference type="OrthoDB" id="6339427at2759"/>
<dbReference type="RefSeq" id="XP_013265759.1">
    <property type="nucleotide sequence ID" value="XM_013410305.1"/>
</dbReference>
<dbReference type="GeneID" id="25276093"/>
<feature type="compositionally biased region" description="Basic residues" evidence="1">
    <location>
        <begin position="204"/>
        <end position="216"/>
    </location>
</feature>
<organism evidence="2 3">
    <name type="scientific">Exophiala aquamarina CBS 119918</name>
    <dbReference type="NCBI Taxonomy" id="1182545"/>
    <lineage>
        <taxon>Eukaryota</taxon>
        <taxon>Fungi</taxon>
        <taxon>Dikarya</taxon>
        <taxon>Ascomycota</taxon>
        <taxon>Pezizomycotina</taxon>
        <taxon>Eurotiomycetes</taxon>
        <taxon>Chaetothyriomycetidae</taxon>
        <taxon>Chaetothyriales</taxon>
        <taxon>Herpotrichiellaceae</taxon>
        <taxon>Exophiala</taxon>
    </lineage>
</organism>
<feature type="compositionally biased region" description="Polar residues" evidence="1">
    <location>
        <begin position="520"/>
        <end position="541"/>
    </location>
</feature>
<evidence type="ECO:0000313" key="3">
    <source>
        <dbReference type="Proteomes" id="UP000027920"/>
    </source>
</evidence>
<evidence type="ECO:0000313" key="2">
    <source>
        <dbReference type="EMBL" id="KEF63169.1"/>
    </source>
</evidence>
<name>A0A072PSU0_9EURO</name>
<dbReference type="HOGENOM" id="CLU_376839_0_0_1"/>
<feature type="compositionally biased region" description="Pro residues" evidence="1">
    <location>
        <begin position="434"/>
        <end position="445"/>
    </location>
</feature>
<feature type="region of interest" description="Disordered" evidence="1">
    <location>
        <begin position="430"/>
        <end position="467"/>
    </location>
</feature>
<accession>A0A072PSU0</accession>
<sequence>DLAAQILDQIAFYVDNDRDFMNLASSSPFLAQSLIPAESAIWKKRFLSLYDVPLVDEHAQYAVAYQLRRFVLSRWVTFRNPDDARLKIQMDNLRNMVIETYLPEKPHLPVPTTSRNLAAFESPQTSPWMLKFLSTALFPGTTRRAKFGQPQPLFDALQVCLSHLLLSPASEMANQVDSSRADYNLVRVYHWNEAFSTLYRRVQRKSKKSKKAHKCQKPPQLKDRRSAAPEPPEFKLEVDMHTLLHIRNFWHRHLIDSTKALAKSNCRWTGEDTYSKMANKLLQVGITPKKWDKPLRSEPSPVATEWHGHYSCIHPWPKNVRDLEERQTCAEDWSFVDPLKLEFSTSQNNIKDGLWPPIFSSIPAFDTTIPALDTDSSTCTMIQGLATFIDLSSDTTSTNKRKSTGKQPALTLPKLPKYHPFLSLRLRGVIHPIPDQPPPPPPPPSKEPDNSGEKGKGKAEEKYVEDEDKSIPGWRRIVMIMYKPTKRYMIQVLEYAEENFGDAFGPAISTLLTQNATTQTGQAPDANAHSNASGSGTSQPAQPAYDSEEAEAQLEAYLTKKLLSKPEWRSASAMTRAKIEDMENRFRAAYALDWLDMEYAYAYEGVIIPGGKIMLGRWWRCGLLGEGPGKELNPDGGPVEPTDDEG</sequence>
<dbReference type="EMBL" id="AMGV01000001">
    <property type="protein sequence ID" value="KEF63169.1"/>
    <property type="molecule type" value="Genomic_DNA"/>
</dbReference>
<proteinExistence type="predicted"/>
<dbReference type="STRING" id="1182545.A0A072PSU0"/>
<dbReference type="Proteomes" id="UP000027920">
    <property type="component" value="Unassembled WGS sequence"/>
</dbReference>
<feature type="region of interest" description="Disordered" evidence="1">
    <location>
        <begin position="520"/>
        <end position="549"/>
    </location>
</feature>
<feature type="non-terminal residue" evidence="2">
    <location>
        <position position="1"/>
    </location>
</feature>
<feature type="region of interest" description="Disordered" evidence="1">
    <location>
        <begin position="204"/>
        <end position="231"/>
    </location>
</feature>
<protein>
    <submittedName>
        <fullName evidence="2">Uncharacterized protein</fullName>
    </submittedName>
</protein>
<feature type="non-terminal residue" evidence="2">
    <location>
        <position position="646"/>
    </location>
</feature>
<gene>
    <name evidence="2" type="ORF">A1O9_01145</name>
</gene>
<keyword evidence="3" id="KW-1185">Reference proteome</keyword>
<comment type="caution">
    <text evidence="2">The sequence shown here is derived from an EMBL/GenBank/DDBJ whole genome shotgun (WGS) entry which is preliminary data.</text>
</comment>
<feature type="compositionally biased region" description="Basic and acidic residues" evidence="1">
    <location>
        <begin position="220"/>
        <end position="231"/>
    </location>
</feature>
<dbReference type="AlphaFoldDB" id="A0A072PSU0"/>
<dbReference type="VEuPathDB" id="FungiDB:A1O9_01145"/>
<feature type="region of interest" description="Disordered" evidence="1">
    <location>
        <begin position="627"/>
        <end position="646"/>
    </location>
</feature>
<evidence type="ECO:0000256" key="1">
    <source>
        <dbReference type="SAM" id="MobiDB-lite"/>
    </source>
</evidence>
<feature type="compositionally biased region" description="Basic and acidic residues" evidence="1">
    <location>
        <begin position="446"/>
        <end position="462"/>
    </location>
</feature>